<dbReference type="RefSeq" id="WP_209463927.1">
    <property type="nucleotide sequence ID" value="NZ_CP110224.1"/>
</dbReference>
<keyword evidence="3" id="KW-1185">Reference proteome</keyword>
<evidence type="ECO:0000313" key="2">
    <source>
        <dbReference type="EMBL" id="MBP1970835.1"/>
    </source>
</evidence>
<sequence>MECQECQQRPATFHFTQVINGDKKEVHVCEECAMEKGYMTSPEEGYSLHNLLAGLFNFDSAIMESKQSNAYKQENELKCSHCEMTLSQFKQLGKFGCAACYDTFSGRLDPIFRRVHSGNTQHYGKIPKRQGGNLHTKKQLESYRTELQKLIGEENFEEAAKVRDQIRALEQENGNTEAGDNS</sequence>
<reference evidence="2 3" key="1">
    <citation type="submission" date="2021-03" db="EMBL/GenBank/DDBJ databases">
        <title>Genomic Encyclopedia of Type Strains, Phase IV (KMG-IV): sequencing the most valuable type-strain genomes for metagenomic binning, comparative biology and taxonomic classification.</title>
        <authorList>
            <person name="Goeker M."/>
        </authorList>
    </citation>
    <scope>NUCLEOTIDE SEQUENCE [LARGE SCALE GENOMIC DNA]</scope>
    <source>
        <strain evidence="2 3">DSM 25609</strain>
    </source>
</reference>
<dbReference type="PANTHER" id="PTHR38430">
    <property type="entry name" value="PROTEIN-ARGININE KINASE ACTIVATOR PROTEIN"/>
    <property type="match status" value="1"/>
</dbReference>
<dbReference type="Gene3D" id="4.10.860.10">
    <property type="entry name" value="UVR domain"/>
    <property type="match status" value="1"/>
</dbReference>
<comment type="caution">
    <text evidence="2">The sequence shown here is derived from an EMBL/GenBank/DDBJ whole genome shotgun (WGS) entry which is preliminary data.</text>
</comment>
<dbReference type="InterPro" id="IPR001943">
    <property type="entry name" value="UVR_dom"/>
</dbReference>
<gene>
    <name evidence="2" type="ORF">J2Z83_002971</name>
</gene>
<evidence type="ECO:0000313" key="3">
    <source>
        <dbReference type="Proteomes" id="UP001519345"/>
    </source>
</evidence>
<dbReference type="EMBL" id="JAGGKX010000018">
    <property type="protein sequence ID" value="MBP1970835.1"/>
    <property type="molecule type" value="Genomic_DNA"/>
</dbReference>
<dbReference type="GO" id="GO:0016301">
    <property type="term" value="F:kinase activity"/>
    <property type="evidence" value="ECO:0007669"/>
    <property type="project" value="UniProtKB-KW"/>
</dbReference>
<dbReference type="PANTHER" id="PTHR38430:SF1">
    <property type="entry name" value="PROTEIN-ARGININE KINASE ACTIVATOR PROTEIN"/>
    <property type="match status" value="1"/>
</dbReference>
<dbReference type="PROSITE" id="PS50151">
    <property type="entry name" value="UVR"/>
    <property type="match status" value="1"/>
</dbReference>
<feature type="domain" description="UVR" evidence="1">
    <location>
        <begin position="137"/>
        <end position="172"/>
    </location>
</feature>
<dbReference type="SUPFAM" id="SSF46600">
    <property type="entry name" value="C-terminal UvrC-binding domain of UvrB"/>
    <property type="match status" value="1"/>
</dbReference>
<dbReference type="Proteomes" id="UP001519345">
    <property type="component" value="Unassembled WGS sequence"/>
</dbReference>
<dbReference type="InterPro" id="IPR036876">
    <property type="entry name" value="UVR_dom_sf"/>
</dbReference>
<name>A0ABS4IJT3_9BACI</name>
<keyword evidence="2" id="KW-0808">Transferase</keyword>
<dbReference type="InterPro" id="IPR025542">
    <property type="entry name" value="YacH"/>
</dbReference>
<evidence type="ECO:0000259" key="1">
    <source>
        <dbReference type="PROSITE" id="PS50151"/>
    </source>
</evidence>
<proteinExistence type="predicted"/>
<dbReference type="Pfam" id="PF02151">
    <property type="entry name" value="UVR"/>
    <property type="match status" value="1"/>
</dbReference>
<organism evidence="2 3">
    <name type="scientific">Virgibacillus natechei</name>
    <dbReference type="NCBI Taxonomy" id="1216297"/>
    <lineage>
        <taxon>Bacteria</taxon>
        <taxon>Bacillati</taxon>
        <taxon>Bacillota</taxon>
        <taxon>Bacilli</taxon>
        <taxon>Bacillales</taxon>
        <taxon>Bacillaceae</taxon>
        <taxon>Virgibacillus</taxon>
    </lineage>
</organism>
<dbReference type="PIRSF" id="PIRSF015034">
    <property type="entry name" value="YacH"/>
    <property type="match status" value="1"/>
</dbReference>
<keyword evidence="2" id="KW-0418">Kinase</keyword>
<accession>A0ABS4IJT3</accession>
<protein>
    <submittedName>
        <fullName evidence="2">Protein arginine kinase activator</fullName>
    </submittedName>
</protein>